<proteinExistence type="predicted"/>
<keyword evidence="1" id="KW-0732">Signal</keyword>
<evidence type="ECO:0000313" key="2">
    <source>
        <dbReference type="EMBL" id="KAF2109335.1"/>
    </source>
</evidence>
<sequence length="142" mass="16326">MLALGFLFWFAITLSHELAHCVENYATPKTRGPDSVIKYHPYAYRGDIAPTLEEALIPRLKQEAGESWERSIFGDRLLPANFSLNDRWLPTTGEACLGEDFWWIGTREDSPVALSFLNNIERNDYRLTSNTHGYEITLMPFQ</sequence>
<feature type="chain" id="PRO_5025405443" evidence="1">
    <location>
        <begin position="16"/>
        <end position="142"/>
    </location>
</feature>
<accession>A0A6A5YQF3</accession>
<gene>
    <name evidence="2" type="ORF">BDV96DRAFT_604678</name>
</gene>
<feature type="signal peptide" evidence="1">
    <location>
        <begin position="1"/>
        <end position="15"/>
    </location>
</feature>
<name>A0A6A5YQF3_9PLEO</name>
<dbReference type="OrthoDB" id="10254945at2759"/>
<evidence type="ECO:0000313" key="3">
    <source>
        <dbReference type="Proteomes" id="UP000799770"/>
    </source>
</evidence>
<dbReference type="EMBL" id="ML977342">
    <property type="protein sequence ID" value="KAF2109335.1"/>
    <property type="molecule type" value="Genomic_DNA"/>
</dbReference>
<dbReference type="AlphaFoldDB" id="A0A6A5YQF3"/>
<organism evidence="2 3">
    <name type="scientific">Lophiotrema nucula</name>
    <dbReference type="NCBI Taxonomy" id="690887"/>
    <lineage>
        <taxon>Eukaryota</taxon>
        <taxon>Fungi</taxon>
        <taxon>Dikarya</taxon>
        <taxon>Ascomycota</taxon>
        <taxon>Pezizomycotina</taxon>
        <taxon>Dothideomycetes</taxon>
        <taxon>Pleosporomycetidae</taxon>
        <taxon>Pleosporales</taxon>
        <taxon>Lophiotremataceae</taxon>
        <taxon>Lophiotrema</taxon>
    </lineage>
</organism>
<evidence type="ECO:0000256" key="1">
    <source>
        <dbReference type="SAM" id="SignalP"/>
    </source>
</evidence>
<keyword evidence="3" id="KW-1185">Reference proteome</keyword>
<reference evidence="2" key="1">
    <citation type="journal article" date="2020" name="Stud. Mycol.">
        <title>101 Dothideomycetes genomes: a test case for predicting lifestyles and emergence of pathogens.</title>
        <authorList>
            <person name="Haridas S."/>
            <person name="Albert R."/>
            <person name="Binder M."/>
            <person name="Bloem J."/>
            <person name="Labutti K."/>
            <person name="Salamov A."/>
            <person name="Andreopoulos B."/>
            <person name="Baker S."/>
            <person name="Barry K."/>
            <person name="Bills G."/>
            <person name="Bluhm B."/>
            <person name="Cannon C."/>
            <person name="Castanera R."/>
            <person name="Culley D."/>
            <person name="Daum C."/>
            <person name="Ezra D."/>
            <person name="Gonzalez J."/>
            <person name="Henrissat B."/>
            <person name="Kuo A."/>
            <person name="Liang C."/>
            <person name="Lipzen A."/>
            <person name="Lutzoni F."/>
            <person name="Magnuson J."/>
            <person name="Mondo S."/>
            <person name="Nolan M."/>
            <person name="Ohm R."/>
            <person name="Pangilinan J."/>
            <person name="Park H.-J."/>
            <person name="Ramirez L."/>
            <person name="Alfaro M."/>
            <person name="Sun H."/>
            <person name="Tritt A."/>
            <person name="Yoshinaga Y."/>
            <person name="Zwiers L.-H."/>
            <person name="Turgeon B."/>
            <person name="Goodwin S."/>
            <person name="Spatafora J."/>
            <person name="Crous P."/>
            <person name="Grigoriev I."/>
        </authorList>
    </citation>
    <scope>NUCLEOTIDE SEQUENCE</scope>
    <source>
        <strain evidence="2">CBS 627.86</strain>
    </source>
</reference>
<protein>
    <submittedName>
        <fullName evidence="2">Uncharacterized protein</fullName>
    </submittedName>
</protein>
<dbReference type="Proteomes" id="UP000799770">
    <property type="component" value="Unassembled WGS sequence"/>
</dbReference>